<dbReference type="SUPFAM" id="SSF55821">
    <property type="entry name" value="YrdC/RibB"/>
    <property type="match status" value="1"/>
</dbReference>
<organism evidence="1 2">
    <name type="scientific">Xenoophorus captivus</name>
    <dbReference type="NCBI Taxonomy" id="1517983"/>
    <lineage>
        <taxon>Eukaryota</taxon>
        <taxon>Metazoa</taxon>
        <taxon>Chordata</taxon>
        <taxon>Craniata</taxon>
        <taxon>Vertebrata</taxon>
        <taxon>Euteleostomi</taxon>
        <taxon>Actinopterygii</taxon>
        <taxon>Neopterygii</taxon>
        <taxon>Teleostei</taxon>
        <taxon>Neoteleostei</taxon>
        <taxon>Acanthomorphata</taxon>
        <taxon>Ovalentaria</taxon>
        <taxon>Atherinomorphae</taxon>
        <taxon>Cyprinodontiformes</taxon>
        <taxon>Goodeidae</taxon>
        <taxon>Xenoophorus</taxon>
    </lineage>
</organism>
<keyword evidence="2" id="KW-1185">Reference proteome</keyword>
<reference evidence="1 2" key="1">
    <citation type="submission" date="2021-06" db="EMBL/GenBank/DDBJ databases">
        <authorList>
            <person name="Palmer J.M."/>
        </authorList>
    </citation>
    <scope>NUCLEOTIDE SEQUENCE [LARGE SCALE GENOMIC DNA]</scope>
    <source>
        <strain evidence="1 2">XC_2019</strain>
        <tissue evidence="1">Muscle</tissue>
    </source>
</reference>
<protein>
    <submittedName>
        <fullName evidence="1">Uncharacterized protein</fullName>
    </submittedName>
</protein>
<feature type="non-terminal residue" evidence="1">
    <location>
        <position position="1"/>
    </location>
</feature>
<feature type="non-terminal residue" evidence="1">
    <location>
        <position position="81"/>
    </location>
</feature>
<comment type="caution">
    <text evidence="1">The sequence shown here is derived from an EMBL/GenBank/DDBJ whole genome shotgun (WGS) entry which is preliminary data.</text>
</comment>
<evidence type="ECO:0000313" key="2">
    <source>
        <dbReference type="Proteomes" id="UP001434883"/>
    </source>
</evidence>
<dbReference type="InterPro" id="IPR017945">
    <property type="entry name" value="DHBP_synth_RibB-like_a/b_dom"/>
</dbReference>
<proteinExistence type="predicted"/>
<evidence type="ECO:0000313" key="1">
    <source>
        <dbReference type="EMBL" id="MEQ2207985.1"/>
    </source>
</evidence>
<accession>A0ABV0RII4</accession>
<sequence>EDLSQARWGRRRSRGLSACTSSQSNICTTDSRVKKQARDRPMSMWISSVKQLEPVRHLLSPLLLDFMEAAWPSSISMVIPR</sequence>
<name>A0ABV0RII4_9TELE</name>
<dbReference type="EMBL" id="JAHRIN010046987">
    <property type="protein sequence ID" value="MEQ2207985.1"/>
    <property type="molecule type" value="Genomic_DNA"/>
</dbReference>
<gene>
    <name evidence="1" type="ORF">XENOCAPTIV_022349</name>
</gene>
<dbReference type="Proteomes" id="UP001434883">
    <property type="component" value="Unassembled WGS sequence"/>
</dbReference>